<dbReference type="OrthoDB" id="9765926at2"/>
<dbReference type="EMBL" id="VLNR01000015">
    <property type="protein sequence ID" value="TSE09259.1"/>
    <property type="molecule type" value="Genomic_DNA"/>
</dbReference>
<dbReference type="Proteomes" id="UP000318833">
    <property type="component" value="Unassembled WGS sequence"/>
</dbReference>
<dbReference type="NCBIfam" id="TIGR04131">
    <property type="entry name" value="Bac_Flav_CTERM"/>
    <property type="match status" value="1"/>
</dbReference>
<proteinExistence type="predicted"/>
<dbReference type="AlphaFoldDB" id="A0A554VM60"/>
<gene>
    <name evidence="1" type="ORF">FOF46_09345</name>
</gene>
<dbReference type="InterPro" id="IPR026341">
    <property type="entry name" value="T9SS_type_B"/>
</dbReference>
<dbReference type="RefSeq" id="WP_143916266.1">
    <property type="nucleotide sequence ID" value="NZ_CANMIK010000014.1"/>
</dbReference>
<organism evidence="1 2">
    <name type="scientific">Aquimarina algiphila</name>
    <dbReference type="NCBI Taxonomy" id="2047982"/>
    <lineage>
        <taxon>Bacteria</taxon>
        <taxon>Pseudomonadati</taxon>
        <taxon>Bacteroidota</taxon>
        <taxon>Flavobacteriia</taxon>
        <taxon>Flavobacteriales</taxon>
        <taxon>Flavobacteriaceae</taxon>
        <taxon>Aquimarina</taxon>
    </lineage>
</organism>
<dbReference type="Pfam" id="PF13585">
    <property type="entry name" value="CHU_C"/>
    <property type="match status" value="1"/>
</dbReference>
<sequence>MIKIKKTVHKLTVFFFLILAFSAIGQIRVDDSSFSPKQLIEDVLIDSPCAKIENIISSTGTKAGFNGIGYFESNGSGFEIDKGIILSTGNAKSAVGPNSFDALSEGNGSDWEGDESLGRITGTGSLFNATFIQFEFIPSIDFISFDFLFASEEYINNFPCSFSDVFAFILTDSAGNSRNLAVLPDTTPAVPIKVTTVNEGVDLNGDGDFDDVIDGISECRPRNQKFFNKTTAPGTDSPINFNGYTKILKASGSVIVNERYTIKMVIADNRDGQFDSAVFLSAGSFNIGGDLGDDRTIANGNPGCLGESIVLNATIGTGSTYVWMKDGVPLAPGDGTTVLAGGEQLEVTQDGTYSVDIDVSGLCASSDSVDVEFAIPPTIASSPEDLKSCDPERDGVASFDFSNNTLLALGSQDPSIYKVSYHLNKYDADNYTGSFGDNVIATPNDYENISSPQTIWLRIAESTQTCYTTVAFTIIALPIAPIILEEEYARCLSQDGTLINILPDDIEVELDAAEYTFQWYAGVQAVMGNEIPGEINASFTPPVSGDYSVKITNRANGCSISKSIKVVDSYPPEEIKAELISGAFSNNGKYEVTVTGNGQYEYKIDNEDWQESNLFSGVTKGEHTITVRDIKMCGELSIKVELTAGYPEYFTPNGDGFHDSWRIEGTKNVSISEVLVFDRLGKFLVNLGPQGNWDGTYKGRQLPSNTYWFRVLYTEQGVLKEFKANFTLLR</sequence>
<dbReference type="NCBIfam" id="NF038133">
    <property type="entry name" value="choice_anch_L"/>
    <property type="match status" value="1"/>
</dbReference>
<keyword evidence="2" id="KW-1185">Reference proteome</keyword>
<evidence type="ECO:0000313" key="1">
    <source>
        <dbReference type="EMBL" id="TSE09259.1"/>
    </source>
</evidence>
<dbReference type="InterPro" id="IPR049804">
    <property type="entry name" value="Choice_anch_L"/>
</dbReference>
<accession>A0A554VM60</accession>
<evidence type="ECO:0000313" key="2">
    <source>
        <dbReference type="Proteomes" id="UP000318833"/>
    </source>
</evidence>
<comment type="caution">
    <text evidence="1">The sequence shown here is derived from an EMBL/GenBank/DDBJ whole genome shotgun (WGS) entry which is preliminary data.</text>
</comment>
<protein>
    <submittedName>
        <fullName evidence="1">T9SS type B sorting domain-containing protein</fullName>
    </submittedName>
</protein>
<reference evidence="1 2" key="1">
    <citation type="submission" date="2019-07" db="EMBL/GenBank/DDBJ databases">
        <title>The draft genome sequence of Aquimarina algiphila M91.</title>
        <authorList>
            <person name="Meng X."/>
        </authorList>
    </citation>
    <scope>NUCLEOTIDE SEQUENCE [LARGE SCALE GENOMIC DNA]</scope>
    <source>
        <strain evidence="1 2">M91</strain>
    </source>
</reference>
<name>A0A554VM60_9FLAO</name>